<dbReference type="Proteomes" id="UP000053593">
    <property type="component" value="Unassembled WGS sequence"/>
</dbReference>
<feature type="compositionally biased region" description="Low complexity" evidence="1">
    <location>
        <begin position="493"/>
        <end position="507"/>
    </location>
</feature>
<evidence type="ECO:0000313" key="2">
    <source>
        <dbReference type="EMBL" id="KIK57980.1"/>
    </source>
</evidence>
<feature type="region of interest" description="Disordered" evidence="1">
    <location>
        <begin position="487"/>
        <end position="571"/>
    </location>
</feature>
<gene>
    <name evidence="2" type="ORF">GYMLUDRAFT_86407</name>
</gene>
<feature type="compositionally biased region" description="Basic and acidic residues" evidence="1">
    <location>
        <begin position="447"/>
        <end position="465"/>
    </location>
</feature>
<protein>
    <submittedName>
        <fullName evidence="2">Uncharacterized protein</fullName>
    </submittedName>
</protein>
<feature type="compositionally biased region" description="Low complexity" evidence="1">
    <location>
        <begin position="32"/>
        <end position="56"/>
    </location>
</feature>
<reference evidence="2 3" key="1">
    <citation type="submission" date="2014-04" db="EMBL/GenBank/DDBJ databases">
        <title>Evolutionary Origins and Diversification of the Mycorrhizal Mutualists.</title>
        <authorList>
            <consortium name="DOE Joint Genome Institute"/>
            <consortium name="Mycorrhizal Genomics Consortium"/>
            <person name="Kohler A."/>
            <person name="Kuo A."/>
            <person name="Nagy L.G."/>
            <person name="Floudas D."/>
            <person name="Copeland A."/>
            <person name="Barry K.W."/>
            <person name="Cichocki N."/>
            <person name="Veneault-Fourrey C."/>
            <person name="LaButti K."/>
            <person name="Lindquist E.A."/>
            <person name="Lipzen A."/>
            <person name="Lundell T."/>
            <person name="Morin E."/>
            <person name="Murat C."/>
            <person name="Riley R."/>
            <person name="Ohm R."/>
            <person name="Sun H."/>
            <person name="Tunlid A."/>
            <person name="Henrissat B."/>
            <person name="Grigoriev I.V."/>
            <person name="Hibbett D.S."/>
            <person name="Martin F."/>
        </authorList>
    </citation>
    <scope>NUCLEOTIDE SEQUENCE [LARGE SCALE GENOMIC DNA]</scope>
    <source>
        <strain evidence="2 3">FD-317 M1</strain>
    </source>
</reference>
<proteinExistence type="predicted"/>
<feature type="compositionally biased region" description="Low complexity" evidence="1">
    <location>
        <begin position="86"/>
        <end position="117"/>
    </location>
</feature>
<name>A0A0D0B404_9AGAR</name>
<accession>A0A0D0B404</accession>
<evidence type="ECO:0000256" key="1">
    <source>
        <dbReference type="SAM" id="MobiDB-lite"/>
    </source>
</evidence>
<feature type="compositionally biased region" description="Low complexity" evidence="1">
    <location>
        <begin position="147"/>
        <end position="159"/>
    </location>
</feature>
<dbReference type="HOGENOM" id="CLU_466951_0_0_1"/>
<keyword evidence="3" id="KW-1185">Reference proteome</keyword>
<feature type="compositionally biased region" description="Basic and acidic residues" evidence="1">
    <location>
        <begin position="527"/>
        <end position="538"/>
    </location>
</feature>
<feature type="region of interest" description="Disordered" evidence="1">
    <location>
        <begin position="414"/>
        <end position="465"/>
    </location>
</feature>
<feature type="compositionally biased region" description="Low complexity" evidence="1">
    <location>
        <begin position="126"/>
        <end position="140"/>
    </location>
</feature>
<feature type="region of interest" description="Disordered" evidence="1">
    <location>
        <begin position="1"/>
        <end position="59"/>
    </location>
</feature>
<dbReference type="EMBL" id="KN834787">
    <property type="protein sequence ID" value="KIK57980.1"/>
    <property type="molecule type" value="Genomic_DNA"/>
</dbReference>
<feature type="compositionally biased region" description="Low complexity" evidence="1">
    <location>
        <begin position="539"/>
        <end position="548"/>
    </location>
</feature>
<feature type="compositionally biased region" description="Low complexity" evidence="1">
    <location>
        <begin position="421"/>
        <end position="435"/>
    </location>
</feature>
<feature type="region of interest" description="Disordered" evidence="1">
    <location>
        <begin position="223"/>
        <end position="281"/>
    </location>
</feature>
<evidence type="ECO:0000313" key="3">
    <source>
        <dbReference type="Proteomes" id="UP000053593"/>
    </source>
</evidence>
<dbReference type="AlphaFoldDB" id="A0A0D0B404"/>
<organism evidence="2 3">
    <name type="scientific">Collybiopsis luxurians FD-317 M1</name>
    <dbReference type="NCBI Taxonomy" id="944289"/>
    <lineage>
        <taxon>Eukaryota</taxon>
        <taxon>Fungi</taxon>
        <taxon>Dikarya</taxon>
        <taxon>Basidiomycota</taxon>
        <taxon>Agaricomycotina</taxon>
        <taxon>Agaricomycetes</taxon>
        <taxon>Agaricomycetidae</taxon>
        <taxon>Agaricales</taxon>
        <taxon>Marasmiineae</taxon>
        <taxon>Omphalotaceae</taxon>
        <taxon>Collybiopsis</taxon>
        <taxon>Collybiopsis luxurians</taxon>
    </lineage>
</organism>
<feature type="region of interest" description="Disordered" evidence="1">
    <location>
        <begin position="77"/>
        <end position="167"/>
    </location>
</feature>
<sequence>MSFFPTGNPFSTTSFNGGSGFASYANSNPWRAQTQNQPASSSSPSSTAASAAGQQSRPAIQYALTNVPISVQQSIAEEDVPTRPNTPEAEPQASASAAPDPSTTAAFQTQPQFATTQVSQTQTAWPSDPAPSSQATTSSPFRFSFGTPAPAQTQMPMQPNFQSSSNTPSLLERLGIEQPRQEGQQIPQNNEPSPPSAFAQAPVWFQQQPPPTSSFQPFFNFGSNATLTNSQPEPQPVQTSNFTFSIQGNEGNAGTNASAPAPQTSWYTPTPSDSHPQYHYQHQSTASAYPITGFSGYPAAAAGGIASEIFQMLNLVAQIGPSSYPAAHRLFTAASEAHAAAADMVASFPNAFQQQQQAQAQIQLSSSNDQSAPGSESFVVEPLETQSSFWDDVQTDTRSSHLPPLRPVFPNLSASSAAVPRHSASRVFSSSTRSRPVAGSEVKGKKRAFEGTRGDMGGRAEEVSRRFELQRSRIESTYEGLRLAQELQKQHTAAASSSSPVSAQRNSPSPPPAYEQVTTHVRRNRNRNRERERNDSQSRRTNSSSSNGNRRRRPAAAVPVAVAKQSKDDGTWSGFLSQLSSIFA</sequence>